<proteinExistence type="predicted"/>
<dbReference type="RefSeq" id="WP_274265553.1">
    <property type="nucleotide sequence ID" value="NZ_CP117880.1"/>
</dbReference>
<dbReference type="InterPro" id="IPR016167">
    <property type="entry name" value="FAD-bd_PCMH_sub1"/>
</dbReference>
<evidence type="ECO:0000259" key="2">
    <source>
        <dbReference type="PROSITE" id="PS51387"/>
    </source>
</evidence>
<evidence type="ECO:0000313" key="4">
    <source>
        <dbReference type="Proteomes" id="UP001221558"/>
    </source>
</evidence>
<keyword evidence="4" id="KW-1185">Reference proteome</keyword>
<evidence type="ECO:0000256" key="1">
    <source>
        <dbReference type="ARBA" id="ARBA00022827"/>
    </source>
</evidence>
<dbReference type="SUPFAM" id="SSF56176">
    <property type="entry name" value="FAD-binding/transporter-associated domain-like"/>
    <property type="match status" value="1"/>
</dbReference>
<dbReference type="InterPro" id="IPR005107">
    <property type="entry name" value="CO_DH_flav_C"/>
</dbReference>
<gene>
    <name evidence="3" type="ORF">PQ465_10905</name>
</gene>
<feature type="domain" description="FAD-binding PCMH-type" evidence="2">
    <location>
        <begin position="1"/>
        <end position="220"/>
    </location>
</feature>
<dbReference type="SMART" id="SM01092">
    <property type="entry name" value="CO_deh_flav_C"/>
    <property type="match status" value="1"/>
</dbReference>
<dbReference type="InterPro" id="IPR016169">
    <property type="entry name" value="FAD-bd_PCMH_sub2"/>
</dbReference>
<reference evidence="3 4" key="1">
    <citation type="submission" date="2023-02" db="EMBL/GenBank/DDBJ databases">
        <title>Genome sequence of Sphingobacterium sp. KACC 22765.</title>
        <authorList>
            <person name="Kim S."/>
            <person name="Heo J."/>
            <person name="Kwon S.-W."/>
        </authorList>
    </citation>
    <scope>NUCLEOTIDE SEQUENCE [LARGE SCALE GENOMIC DNA]</scope>
    <source>
        <strain evidence="3 4">KACC 22765</strain>
    </source>
</reference>
<dbReference type="PROSITE" id="PS51387">
    <property type="entry name" value="FAD_PCMH"/>
    <property type="match status" value="1"/>
</dbReference>
<dbReference type="Pfam" id="PF00941">
    <property type="entry name" value="FAD_binding_5"/>
    <property type="match status" value="1"/>
</dbReference>
<organism evidence="3 4">
    <name type="scientific">Sphingobacterium oryzagri</name>
    <dbReference type="NCBI Taxonomy" id="3025669"/>
    <lineage>
        <taxon>Bacteria</taxon>
        <taxon>Pseudomonadati</taxon>
        <taxon>Bacteroidota</taxon>
        <taxon>Sphingobacteriia</taxon>
        <taxon>Sphingobacteriales</taxon>
        <taxon>Sphingobacteriaceae</taxon>
        <taxon>Sphingobacterium</taxon>
    </lineage>
</organism>
<dbReference type="Proteomes" id="UP001221558">
    <property type="component" value="Chromosome"/>
</dbReference>
<accession>A0ABY7WB00</accession>
<dbReference type="SUPFAM" id="SSF55447">
    <property type="entry name" value="CO dehydrogenase flavoprotein C-terminal domain-like"/>
    <property type="match status" value="1"/>
</dbReference>
<dbReference type="InterPro" id="IPR036318">
    <property type="entry name" value="FAD-bd_PCMH-like_sf"/>
</dbReference>
<dbReference type="Gene3D" id="3.30.465.10">
    <property type="match status" value="2"/>
</dbReference>
<dbReference type="InterPro" id="IPR036683">
    <property type="entry name" value="CO_DH_flav_C_dom_sf"/>
</dbReference>
<dbReference type="PANTHER" id="PTHR42659:SF9">
    <property type="entry name" value="XANTHINE DEHYDROGENASE FAD-BINDING SUBUNIT XDHB-RELATED"/>
    <property type="match status" value="1"/>
</dbReference>
<dbReference type="EMBL" id="CP117880">
    <property type="protein sequence ID" value="WDF66813.1"/>
    <property type="molecule type" value="Genomic_DNA"/>
</dbReference>
<name>A0ABY7WB00_9SPHI</name>
<dbReference type="InterPro" id="IPR051312">
    <property type="entry name" value="Diverse_Substr_Oxidored"/>
</dbReference>
<sequence>MINFQYVRVNHEKQLFSELKQDKGQIIAGGTNLVDLMKKGIESPERLIDVNGLDFKEIKEVNGKLFIGALALNSTVSEHPLIRSKYPLLAEALQAGASQQIRNVATVGGNMLQRTRCAYFYNTDMACNKREQGTGCSAKEGFNRMHAIFGTSDSCIAVHPSDMCVALAALDAVVLVKGARKVRTIPFAEFHLLPGETPWKETSLQKGEFITGIEIPTNNLHQHANYLKHRDRASYAFAVLSVAAAFELQGNAIQEARLAMGGVAHKPWRLFDAEQFLKGKLPTEENFEQAATIAMRGAKGYGGNDFKLELAPKTIVEALKRALQSASLT</sequence>
<dbReference type="PANTHER" id="PTHR42659">
    <property type="entry name" value="XANTHINE DEHYDROGENASE SUBUNIT C-RELATED"/>
    <property type="match status" value="1"/>
</dbReference>
<dbReference type="InterPro" id="IPR016166">
    <property type="entry name" value="FAD-bd_PCMH"/>
</dbReference>
<dbReference type="Gene3D" id="3.30.390.50">
    <property type="entry name" value="CO dehydrogenase flavoprotein, C-terminal domain"/>
    <property type="match status" value="1"/>
</dbReference>
<dbReference type="Pfam" id="PF03450">
    <property type="entry name" value="CO_deh_flav_C"/>
    <property type="match status" value="1"/>
</dbReference>
<protein>
    <submittedName>
        <fullName evidence="3">Xanthine dehydrogenase family protein subunit M</fullName>
    </submittedName>
</protein>
<keyword evidence="1" id="KW-0285">Flavoprotein</keyword>
<dbReference type="InterPro" id="IPR002346">
    <property type="entry name" value="Mopterin_DH_FAD-bd"/>
</dbReference>
<evidence type="ECO:0000313" key="3">
    <source>
        <dbReference type="EMBL" id="WDF66813.1"/>
    </source>
</evidence>
<dbReference type="Gene3D" id="3.30.43.10">
    <property type="entry name" value="Uridine Diphospho-n-acetylenolpyruvylglucosamine Reductase, domain 2"/>
    <property type="match status" value="1"/>
</dbReference>
<keyword evidence="1" id="KW-0274">FAD</keyword>